<evidence type="ECO:0000313" key="3">
    <source>
        <dbReference type="Proteomes" id="UP000267341"/>
    </source>
</evidence>
<accession>A0ABX9RYD2</accession>
<feature type="compositionally biased region" description="Polar residues" evidence="1">
    <location>
        <begin position="19"/>
        <end position="38"/>
    </location>
</feature>
<evidence type="ECO:0000313" key="2">
    <source>
        <dbReference type="EMBL" id="RKR54763.1"/>
    </source>
</evidence>
<keyword evidence="3" id="KW-1185">Reference proteome</keyword>
<evidence type="ECO:0000256" key="1">
    <source>
        <dbReference type="SAM" id="MobiDB-lite"/>
    </source>
</evidence>
<sequence length="120" mass="13283">MAGCSSQSQETVNDIKSLSIPVVNQSVSSPTGEANSSLKGRHRDNSQRINTLRQDLKTEYLQNIRPEDVLDARNSEVQSVYAALTKLDELAAMNDHYLKESNQPGLEKISQVLKPLTLKS</sequence>
<gene>
    <name evidence="2" type="ORF">C7387_2938</name>
</gene>
<feature type="region of interest" description="Disordered" evidence="1">
    <location>
        <begin position="19"/>
        <end position="48"/>
    </location>
</feature>
<reference evidence="2 3" key="1">
    <citation type="submission" date="2018-10" db="EMBL/GenBank/DDBJ databases">
        <title>Genomic Encyclopedia of Type Strains, Phase IV (KMG-IV): sequencing the most valuable type-strain genomes for metagenomic binning, comparative biology and taxonomic classification.</title>
        <authorList>
            <person name="Goeker M."/>
        </authorList>
    </citation>
    <scope>NUCLEOTIDE SEQUENCE [LARGE SCALE GENOMIC DNA]</scope>
    <source>
        <strain evidence="2 3">DSM 5079</strain>
    </source>
</reference>
<name>A0ABX9RYD2_9ENTR</name>
<comment type="caution">
    <text evidence="2">The sequence shown here is derived from an EMBL/GenBank/DDBJ whole genome shotgun (WGS) entry which is preliminary data.</text>
</comment>
<dbReference type="GeneID" id="66904932"/>
<protein>
    <recommendedName>
        <fullName evidence="4">Lipoprotein</fullName>
    </recommendedName>
</protein>
<dbReference type="RefSeq" id="WP_134436747.1">
    <property type="nucleotide sequence ID" value="NZ_JBPDWG010000001.1"/>
</dbReference>
<evidence type="ECO:0008006" key="4">
    <source>
        <dbReference type="Google" id="ProtNLM"/>
    </source>
</evidence>
<dbReference type="Proteomes" id="UP000267341">
    <property type="component" value="Unassembled WGS sequence"/>
</dbReference>
<dbReference type="EMBL" id="RBIZ01000004">
    <property type="protein sequence ID" value="RKR54763.1"/>
    <property type="molecule type" value="Genomic_DNA"/>
</dbReference>
<proteinExistence type="predicted"/>
<organism evidence="2 3">
    <name type="scientific">Yokenella regensburgei</name>
    <dbReference type="NCBI Taxonomy" id="158877"/>
    <lineage>
        <taxon>Bacteria</taxon>
        <taxon>Pseudomonadati</taxon>
        <taxon>Pseudomonadota</taxon>
        <taxon>Gammaproteobacteria</taxon>
        <taxon>Enterobacterales</taxon>
        <taxon>Enterobacteriaceae</taxon>
        <taxon>Yokenella</taxon>
    </lineage>
</organism>